<protein>
    <submittedName>
        <fullName evidence="1">Uncharacterized protein</fullName>
    </submittedName>
</protein>
<organism evidence="1 2">
    <name type="scientific">Microbacter margulisiae</name>
    <dbReference type="NCBI Taxonomy" id="1350067"/>
    <lineage>
        <taxon>Bacteria</taxon>
        <taxon>Pseudomonadati</taxon>
        <taxon>Bacteroidota</taxon>
        <taxon>Bacteroidia</taxon>
        <taxon>Bacteroidales</taxon>
        <taxon>Porphyromonadaceae</taxon>
        <taxon>Microbacter</taxon>
    </lineage>
</organism>
<dbReference type="AlphaFoldDB" id="A0A7W5DQY3"/>
<evidence type="ECO:0000313" key="1">
    <source>
        <dbReference type="EMBL" id="MBB3187454.1"/>
    </source>
</evidence>
<dbReference type="Proteomes" id="UP000544222">
    <property type="component" value="Unassembled WGS sequence"/>
</dbReference>
<sequence>MNDSVTPTPFSQPTPGLCNLTHLILIAIHTLSPV</sequence>
<accession>A0A7W5DQY3</accession>
<gene>
    <name evidence="1" type="ORF">FHX64_001617</name>
</gene>
<proteinExistence type="predicted"/>
<dbReference type="EMBL" id="JACHYB010000001">
    <property type="protein sequence ID" value="MBB3187454.1"/>
    <property type="molecule type" value="Genomic_DNA"/>
</dbReference>
<comment type="caution">
    <text evidence="1">The sequence shown here is derived from an EMBL/GenBank/DDBJ whole genome shotgun (WGS) entry which is preliminary data.</text>
</comment>
<reference evidence="1 2" key="1">
    <citation type="submission" date="2020-08" db="EMBL/GenBank/DDBJ databases">
        <title>Genomic Encyclopedia of Type Strains, Phase IV (KMG-IV): sequencing the most valuable type-strain genomes for metagenomic binning, comparative biology and taxonomic classification.</title>
        <authorList>
            <person name="Goeker M."/>
        </authorList>
    </citation>
    <scope>NUCLEOTIDE SEQUENCE [LARGE SCALE GENOMIC DNA]</scope>
    <source>
        <strain evidence="1 2">DSM 27471</strain>
    </source>
</reference>
<keyword evidence="2" id="KW-1185">Reference proteome</keyword>
<evidence type="ECO:0000313" key="2">
    <source>
        <dbReference type="Proteomes" id="UP000544222"/>
    </source>
</evidence>
<name>A0A7W5DQY3_9PORP</name>